<feature type="coiled-coil region" evidence="1">
    <location>
        <begin position="32"/>
        <end position="66"/>
    </location>
</feature>
<feature type="compositionally biased region" description="Polar residues" evidence="2">
    <location>
        <begin position="383"/>
        <end position="396"/>
    </location>
</feature>
<dbReference type="EMBL" id="ACPB03007594">
    <property type="status" value="NOT_ANNOTATED_CDS"/>
    <property type="molecule type" value="Genomic_DNA"/>
</dbReference>
<feature type="coiled-coil region" evidence="1">
    <location>
        <begin position="206"/>
        <end position="237"/>
    </location>
</feature>
<name>T1HF31_RHOPR</name>
<dbReference type="VEuPathDB" id="VectorBase:RPRC002653"/>
<evidence type="ECO:0000313" key="3">
    <source>
        <dbReference type="EnsemblMetazoa" id="RPRC002653-PA"/>
    </source>
</evidence>
<protein>
    <submittedName>
        <fullName evidence="3">Uncharacterized protein</fullName>
    </submittedName>
</protein>
<accession>T1HF31</accession>
<dbReference type="EnsemblMetazoa" id="RPRC002653-RA">
    <property type="protein sequence ID" value="RPRC002653-PA"/>
    <property type="gene ID" value="RPRC002653"/>
</dbReference>
<dbReference type="HOGENOM" id="CLU_412951_0_0_1"/>
<dbReference type="AlphaFoldDB" id="T1HF31"/>
<evidence type="ECO:0000256" key="1">
    <source>
        <dbReference type="SAM" id="Coils"/>
    </source>
</evidence>
<organism evidence="3 4">
    <name type="scientific">Rhodnius prolixus</name>
    <name type="common">Triatomid bug</name>
    <dbReference type="NCBI Taxonomy" id="13249"/>
    <lineage>
        <taxon>Eukaryota</taxon>
        <taxon>Metazoa</taxon>
        <taxon>Ecdysozoa</taxon>
        <taxon>Arthropoda</taxon>
        <taxon>Hexapoda</taxon>
        <taxon>Insecta</taxon>
        <taxon>Pterygota</taxon>
        <taxon>Neoptera</taxon>
        <taxon>Paraneoptera</taxon>
        <taxon>Hemiptera</taxon>
        <taxon>Heteroptera</taxon>
        <taxon>Panheteroptera</taxon>
        <taxon>Cimicomorpha</taxon>
        <taxon>Reduviidae</taxon>
        <taxon>Triatominae</taxon>
        <taxon>Rhodnius</taxon>
    </lineage>
</organism>
<dbReference type="InParanoid" id="T1HF31"/>
<feature type="region of interest" description="Disordered" evidence="2">
    <location>
        <begin position="482"/>
        <end position="545"/>
    </location>
</feature>
<dbReference type="Proteomes" id="UP000015103">
    <property type="component" value="Unassembled WGS sequence"/>
</dbReference>
<proteinExistence type="predicted"/>
<keyword evidence="1" id="KW-0175">Coiled coil</keyword>
<evidence type="ECO:0000256" key="2">
    <source>
        <dbReference type="SAM" id="MobiDB-lite"/>
    </source>
</evidence>
<reference evidence="3" key="1">
    <citation type="submission" date="2015-05" db="UniProtKB">
        <authorList>
            <consortium name="EnsemblMetazoa"/>
        </authorList>
    </citation>
    <scope>IDENTIFICATION</scope>
</reference>
<feature type="compositionally biased region" description="Basic and acidic residues" evidence="2">
    <location>
        <begin position="408"/>
        <end position="417"/>
    </location>
</feature>
<evidence type="ECO:0000313" key="4">
    <source>
        <dbReference type="Proteomes" id="UP000015103"/>
    </source>
</evidence>
<feature type="region of interest" description="Disordered" evidence="2">
    <location>
        <begin position="383"/>
        <end position="430"/>
    </location>
</feature>
<keyword evidence="4" id="KW-1185">Reference proteome</keyword>
<sequence>MDPTQGLFVALAVLDSKMQTLQTNIACVKKDNQHYEKIIDEEKAAIEKLEEKLKELSAREHKIVANIDNLRQSKKLLQEMETNMKHQLVMNIEKNEEHKVAQRNVLMKYGSIANDYHNMTFYSFSINLTFKEIYSSLPWAKERNILNIEIIKKRIEVNRHKQGYSDYVKKLDLFESINNQRVRVTIVAFAKLLVERQYEKNKKKSFLEYEKLIQEEIAQLEQKKKDLSEQITNKAKDAVAKIRERTINSQTRLISNKISSGIKGGSCLSIKERLGLMTLTFQKPSLVKPILSSSNTLNIQSEVSSPSLPVLPSPGQIKNYQPEDVPNDNIPQESTSVTDEVEQQAVPFITCETMEKPSSPAMFEDAEKDMHIDKEPELISEDQIQPSPKNTATTEIPETGLNINDEPTMEKKDEKPVEKHKRGRKRLNNLLNKNETKEIKKIRRVSFKKTTVTASNFERNADTDSNPISQRPTLITEIDFSKKNISQQPDPPTVCESQSQEDERQISSHENMTPSAEHIDDNETPAEYNTGFDSPNYILGQDSNQENFGTPQISSYFSSPAFGGQEGCSQPFVQTPSNFTNVYFKPSKLDKFCFYAKALNLDCFHIGTDTGSIYNFPMGTANPQITLSPPFPQTHSSEGNKALASFFGGSSTGGEKKTKNFFELF</sequence>
<feature type="compositionally biased region" description="Basic residues" evidence="2">
    <location>
        <begin position="418"/>
        <end position="427"/>
    </location>
</feature>